<evidence type="ECO:0000313" key="2">
    <source>
        <dbReference type="EMBL" id="WNM57290.1"/>
    </source>
</evidence>
<proteinExistence type="predicted"/>
<evidence type="ECO:0000256" key="1">
    <source>
        <dbReference type="SAM" id="SignalP"/>
    </source>
</evidence>
<dbReference type="Pfam" id="PF13557">
    <property type="entry name" value="Phenol_MetA_deg"/>
    <property type="match status" value="1"/>
</dbReference>
<protein>
    <submittedName>
        <fullName evidence="2">Transporter</fullName>
    </submittedName>
</protein>
<name>A0AA96GC47_9BACT</name>
<keyword evidence="1" id="KW-0732">Signal</keyword>
<organism evidence="2 3">
    <name type="scientific">Candidatus Nitrospira allomarina</name>
    <dbReference type="NCBI Taxonomy" id="3020900"/>
    <lineage>
        <taxon>Bacteria</taxon>
        <taxon>Pseudomonadati</taxon>
        <taxon>Nitrospirota</taxon>
        <taxon>Nitrospiria</taxon>
        <taxon>Nitrospirales</taxon>
        <taxon>Nitrospiraceae</taxon>
        <taxon>Nitrospira</taxon>
    </lineage>
</organism>
<accession>A0AA96GC47</accession>
<feature type="chain" id="PRO_5041701326" evidence="1">
    <location>
        <begin position="36"/>
        <end position="424"/>
    </location>
</feature>
<evidence type="ECO:0000313" key="3">
    <source>
        <dbReference type="Proteomes" id="UP001302719"/>
    </source>
</evidence>
<gene>
    <name evidence="2" type="ORF">PP769_15120</name>
</gene>
<sequence length="424" mass="45621">MTYWLMQNLVCRRIQRLACFLVLALLVSSQSVTQAKDLKNVIPDLYGGNGFQTDPRFAGNRSNDFGNAVFNSFNELTNGIGAQTGQFAVNSTVAAYRFDVERGVPVEVTKSLGPLFAERADTLGKGRFDFQVVWSNANYKKYNGQKLSSLSEDVSPTAGPGTPAGSPGLDELLQINLDVKVITNFVGFFGTYGITDNWDINLLVPLINNKIKAKAKATMLDANGVPCTQGGNCSGIYVIDGTAPGTGDPSRDSSSADKTGIGDVLLRTKYNFLKNHEILPDLGVRGGVSFPTGNEDNFMGVGEFRFEGLAVASKYYSSPIGMIGPHVNTGFVLVNNKSELNLFTYVAGFDIAPIPVFAFSLDLLGRHELDDKDNSGKDIVDLAPGLKWAPLPNTLVQAAVQLPLNKNEGLRPDAVWTLGVGATF</sequence>
<dbReference type="InterPro" id="IPR025737">
    <property type="entry name" value="FApF"/>
</dbReference>
<dbReference type="RefSeq" id="WP_312641602.1">
    <property type="nucleotide sequence ID" value="NZ_CP116967.1"/>
</dbReference>
<dbReference type="Proteomes" id="UP001302719">
    <property type="component" value="Chromosome"/>
</dbReference>
<reference evidence="2 3" key="1">
    <citation type="submission" date="2023-01" db="EMBL/GenBank/DDBJ databases">
        <title>Cultivation and genomic characterization of new, ubiquitous marine nitrite-oxidizing bacteria from the Nitrospirales.</title>
        <authorList>
            <person name="Mueller A.J."/>
            <person name="Daebeler A."/>
            <person name="Herbold C.W."/>
            <person name="Kirkegaard R.H."/>
            <person name="Daims H."/>
        </authorList>
    </citation>
    <scope>NUCLEOTIDE SEQUENCE [LARGE SCALE GENOMIC DNA]</scope>
    <source>
        <strain evidence="2 3">VA</strain>
    </source>
</reference>
<feature type="signal peptide" evidence="1">
    <location>
        <begin position="1"/>
        <end position="35"/>
    </location>
</feature>
<dbReference type="EMBL" id="CP116967">
    <property type="protein sequence ID" value="WNM57290.1"/>
    <property type="molecule type" value="Genomic_DNA"/>
</dbReference>
<dbReference type="KEGG" id="nall:PP769_15120"/>
<keyword evidence="3" id="KW-1185">Reference proteome</keyword>
<dbReference type="AlphaFoldDB" id="A0AA96GC47"/>